<dbReference type="EC" id="2.7.11.-" evidence="20"/>
<dbReference type="InterPro" id="IPR008271">
    <property type="entry name" value="Ser/Thr_kinase_AS"/>
</dbReference>
<dbReference type="InterPro" id="IPR000239">
    <property type="entry name" value="GPCR_kinase"/>
</dbReference>
<feature type="domain" description="AGC-kinase C-terminal" evidence="24">
    <location>
        <begin position="451"/>
        <end position="516"/>
    </location>
</feature>
<comment type="similarity">
    <text evidence="2 20">Belongs to the protein kinase superfamily. AGC Ser/Thr protein kinase family. GPRK subfamily.</text>
</comment>
<dbReference type="GO" id="GO:0005737">
    <property type="term" value="C:cytoplasm"/>
    <property type="evidence" value="ECO:0007669"/>
    <property type="project" value="TreeGrafter"/>
</dbReference>
<dbReference type="SMART" id="SM00315">
    <property type="entry name" value="RGS"/>
    <property type="match status" value="1"/>
</dbReference>
<proteinExistence type="inferred from homology"/>
<feature type="compositionally biased region" description="Basic and acidic residues" evidence="21">
    <location>
        <begin position="528"/>
        <end position="544"/>
    </location>
</feature>
<evidence type="ECO:0000256" key="15">
    <source>
        <dbReference type="ARBA" id="ARBA00037736"/>
    </source>
</evidence>
<dbReference type="GO" id="GO:0009966">
    <property type="term" value="P:regulation of signal transduction"/>
    <property type="evidence" value="ECO:0007669"/>
    <property type="project" value="TreeGrafter"/>
</dbReference>
<keyword evidence="11" id="KW-0472">Membrane</keyword>
<keyword evidence="12" id="KW-0449">Lipoprotein</keyword>
<dbReference type="Pfam" id="PF00069">
    <property type="entry name" value="Pkinase"/>
    <property type="match status" value="1"/>
</dbReference>
<dbReference type="Pfam" id="PF00615">
    <property type="entry name" value="RGS"/>
    <property type="match status" value="1"/>
</dbReference>
<comment type="subcellular location">
    <subcellularLocation>
        <location evidence="1">Membrane</location>
        <topology evidence="1">Lipid-anchor</topology>
    </subcellularLocation>
</comment>
<keyword evidence="6" id="KW-0716">Sensory transduction</keyword>
<dbReference type="GO" id="GO:0050254">
    <property type="term" value="F:rhodopsin kinase activity"/>
    <property type="evidence" value="ECO:0007669"/>
    <property type="project" value="UniProtKB-EC"/>
</dbReference>
<evidence type="ECO:0000256" key="8">
    <source>
        <dbReference type="ARBA" id="ARBA00022741"/>
    </source>
</evidence>
<dbReference type="GO" id="GO:0007601">
    <property type="term" value="P:visual perception"/>
    <property type="evidence" value="ECO:0007669"/>
    <property type="project" value="UniProtKB-KW"/>
</dbReference>
<keyword evidence="25" id="KW-1185">Reference proteome</keyword>
<feature type="region of interest" description="Disordered" evidence="21">
    <location>
        <begin position="528"/>
        <end position="550"/>
    </location>
</feature>
<evidence type="ECO:0000256" key="7">
    <source>
        <dbReference type="ARBA" id="ARBA00022679"/>
    </source>
</evidence>
<organism evidence="25 26">
    <name type="scientific">Chanos chanos</name>
    <name type="common">Milkfish</name>
    <name type="synonym">Mugil chanos</name>
    <dbReference type="NCBI Taxonomy" id="29144"/>
    <lineage>
        <taxon>Eukaryota</taxon>
        <taxon>Metazoa</taxon>
        <taxon>Chordata</taxon>
        <taxon>Craniata</taxon>
        <taxon>Vertebrata</taxon>
        <taxon>Euteleostomi</taxon>
        <taxon>Actinopterygii</taxon>
        <taxon>Neopterygii</taxon>
        <taxon>Teleostei</taxon>
        <taxon>Ostariophysi</taxon>
        <taxon>Gonorynchiformes</taxon>
        <taxon>Chanidae</taxon>
        <taxon>Chanos</taxon>
    </lineage>
</organism>
<dbReference type="Gene3D" id="1.10.510.10">
    <property type="entry name" value="Transferase(Phosphotransferase) domain 1"/>
    <property type="match status" value="1"/>
</dbReference>
<dbReference type="SUPFAM" id="SSF56112">
    <property type="entry name" value="Protein kinase-like (PK-like)"/>
    <property type="match status" value="1"/>
</dbReference>
<feature type="binding site" evidence="19">
    <location>
        <position position="216"/>
    </location>
    <ligand>
        <name>ATP</name>
        <dbReference type="ChEBI" id="CHEBI:30616"/>
    </ligand>
</feature>
<dbReference type="GO" id="GO:0016020">
    <property type="term" value="C:membrane"/>
    <property type="evidence" value="ECO:0007669"/>
    <property type="project" value="UniProtKB-SubCell"/>
</dbReference>
<dbReference type="InterPro" id="IPR044926">
    <property type="entry name" value="RGS_subdomain_2"/>
</dbReference>
<dbReference type="PANTHER" id="PTHR24355">
    <property type="entry name" value="G PROTEIN-COUPLED RECEPTOR KINASE/RIBOSOMAL PROTEIN S6 KINASE"/>
    <property type="match status" value="1"/>
</dbReference>
<dbReference type="PROSITE" id="PS00108">
    <property type="entry name" value="PROTEIN_KINASE_ST"/>
    <property type="match status" value="1"/>
</dbReference>
<keyword evidence="13" id="KW-0636">Prenylation</keyword>
<name>A0A6J2VBY7_CHACN</name>
<dbReference type="FunCoup" id="A0A6J2VBY7">
    <property type="interactions" value="235"/>
</dbReference>
<keyword evidence="14" id="KW-0844">Vision</keyword>
<dbReference type="PROSITE" id="PS50011">
    <property type="entry name" value="PROTEIN_KINASE_DOM"/>
    <property type="match status" value="1"/>
</dbReference>
<feature type="domain" description="Protein kinase" evidence="22">
    <location>
        <begin position="187"/>
        <end position="450"/>
    </location>
</feature>
<dbReference type="RefSeq" id="XP_030630355.1">
    <property type="nucleotide sequence ID" value="XM_030774495.1"/>
</dbReference>
<dbReference type="AlphaFoldDB" id="A0A6J2VBY7"/>
<dbReference type="Proteomes" id="UP000504632">
    <property type="component" value="Chromosome 5"/>
</dbReference>
<comment type="catalytic activity">
    <reaction evidence="17">
        <text>L-seryl-[rhodopsin] + ATP = O-phospho-L-seryl-[rhodopsin] + ADP + H(+)</text>
        <dbReference type="Rhea" id="RHEA:23356"/>
        <dbReference type="Rhea" id="RHEA-COMP:14594"/>
        <dbReference type="Rhea" id="RHEA-COMP:14595"/>
        <dbReference type="ChEBI" id="CHEBI:15378"/>
        <dbReference type="ChEBI" id="CHEBI:29999"/>
        <dbReference type="ChEBI" id="CHEBI:30616"/>
        <dbReference type="ChEBI" id="CHEBI:83421"/>
        <dbReference type="ChEBI" id="CHEBI:456216"/>
        <dbReference type="EC" id="2.7.11.14"/>
    </reaction>
</comment>
<evidence type="ECO:0000259" key="23">
    <source>
        <dbReference type="PROSITE" id="PS50132"/>
    </source>
</evidence>
<evidence type="ECO:0000256" key="9">
    <source>
        <dbReference type="ARBA" id="ARBA00022777"/>
    </source>
</evidence>
<evidence type="ECO:0000313" key="25">
    <source>
        <dbReference type="Proteomes" id="UP000504632"/>
    </source>
</evidence>
<evidence type="ECO:0000256" key="11">
    <source>
        <dbReference type="ARBA" id="ARBA00023136"/>
    </source>
</evidence>
<dbReference type="FunFam" id="1.10.510.10:FF:000074">
    <property type="entry name" value="G protein-coupled receptor kinase"/>
    <property type="match status" value="1"/>
</dbReference>
<evidence type="ECO:0000256" key="13">
    <source>
        <dbReference type="ARBA" id="ARBA00023289"/>
    </source>
</evidence>
<evidence type="ECO:0000256" key="17">
    <source>
        <dbReference type="ARBA" id="ARBA00049249"/>
    </source>
</evidence>
<dbReference type="Gene3D" id="3.30.200.20">
    <property type="entry name" value="Phosphorylase Kinase, domain 1"/>
    <property type="match status" value="1"/>
</dbReference>
<dbReference type="InterPro" id="IPR000719">
    <property type="entry name" value="Prot_kinase_dom"/>
</dbReference>
<keyword evidence="7 20" id="KW-0808">Transferase</keyword>
<keyword evidence="8 19" id="KW-0547">Nucleotide-binding</keyword>
<dbReference type="InterPro" id="IPR016137">
    <property type="entry name" value="RGS"/>
</dbReference>
<keyword evidence="10 19" id="KW-0067">ATP-binding</keyword>
<dbReference type="InterPro" id="IPR017441">
    <property type="entry name" value="Protein_kinase_ATP_BS"/>
</dbReference>
<evidence type="ECO:0000256" key="3">
    <source>
        <dbReference type="ARBA" id="ARBA00022481"/>
    </source>
</evidence>
<evidence type="ECO:0000256" key="5">
    <source>
        <dbReference type="ARBA" id="ARBA00022553"/>
    </source>
</evidence>
<dbReference type="Gene3D" id="1.10.167.10">
    <property type="entry name" value="Regulator of G-protein Signalling 4, domain 2"/>
    <property type="match status" value="1"/>
</dbReference>
<sequence>MCDMGGLDNLVANTAYLKAQGGDDKEMKKRRRSLSLPKPEQCAALRATVEKDFESVCEKQPIGKKLFRQFLGQAGPEYANAAEFLDDLNEWELTEDAAKSKACTNIINKFCKDGSKNFLSFLTGDVAEKCKAVTDKDFEEVIGSKVKEATREFLKGKPFTEYQTSPFFDKFLQWKEYEKQPITEKYFYEFRTLGKGGFGEVCAVQVKNTGQMYACKKLDKKRLKKKHGEKMALLEKKILEKVNSPFIVTLAYAYDTKTHLCLVMSLMNGGDLKYHIYNIGEKGIEMDRVIYYTAQITTGIMQLHAMDIVYRDMKPENVLLDSQGQCRLSDLGLAVELPAGKTITQKAGTGAYMAPEILTDIPYRTSVDWWALGCSIYEMVAGYTPFKGPDAKKEKVEKEEVQRRIINEEPKFEHKNFDAATKDIIQQFLKKKIDERLGCKGDDPRKHEWFKSINFARLEAGVIQPPWVPKPNVVYAKDTGDIAEFSEIKGIEFDAKDDKFFKEFSTGAVPIAWQQEMIDTGLFDELSDPNRKESAAGLDDEKKSGTCTLL</sequence>
<evidence type="ECO:0000256" key="4">
    <source>
        <dbReference type="ARBA" id="ARBA00022527"/>
    </source>
</evidence>
<dbReference type="GO" id="GO:0005524">
    <property type="term" value="F:ATP binding"/>
    <property type="evidence" value="ECO:0007669"/>
    <property type="project" value="UniProtKB-UniRule"/>
</dbReference>
<evidence type="ECO:0000313" key="26">
    <source>
        <dbReference type="RefSeq" id="XP_030630355.1"/>
    </source>
</evidence>
<dbReference type="PRINTS" id="PR00717">
    <property type="entry name" value="GPCRKINASE"/>
</dbReference>
<evidence type="ECO:0000256" key="10">
    <source>
        <dbReference type="ARBA" id="ARBA00022840"/>
    </source>
</evidence>
<evidence type="ECO:0000259" key="24">
    <source>
        <dbReference type="PROSITE" id="PS51285"/>
    </source>
</evidence>
<dbReference type="SUPFAM" id="SSF48097">
    <property type="entry name" value="Regulator of G-protein signaling, RGS"/>
    <property type="match status" value="1"/>
</dbReference>
<dbReference type="SMART" id="SM00220">
    <property type="entry name" value="S_TKc"/>
    <property type="match status" value="1"/>
</dbReference>
<dbReference type="CTD" id="566120"/>
<dbReference type="PROSITE" id="PS50132">
    <property type="entry name" value="RGS"/>
    <property type="match status" value="1"/>
</dbReference>
<keyword evidence="9 20" id="KW-0418">Kinase</keyword>
<evidence type="ECO:0000256" key="6">
    <source>
        <dbReference type="ARBA" id="ARBA00022606"/>
    </source>
</evidence>
<comment type="function">
    <text evidence="15">Retina-specific kinase involved in the shutoff of the photoresponse and adaptation to changing light conditions via cone opsin phosphorylation, including rhodopsin (RHO).</text>
</comment>
<dbReference type="InterPro" id="IPR011009">
    <property type="entry name" value="Kinase-like_dom_sf"/>
</dbReference>
<evidence type="ECO:0000259" key="22">
    <source>
        <dbReference type="PROSITE" id="PS50011"/>
    </source>
</evidence>
<keyword evidence="5" id="KW-0597">Phosphoprotein</keyword>
<dbReference type="InParanoid" id="A0A6J2VBY7"/>
<evidence type="ECO:0000256" key="21">
    <source>
        <dbReference type="SAM" id="MobiDB-lite"/>
    </source>
</evidence>
<evidence type="ECO:0000256" key="18">
    <source>
        <dbReference type="PIRSR" id="PIRSR600239-51"/>
    </source>
</evidence>
<evidence type="ECO:0000256" key="16">
    <source>
        <dbReference type="ARBA" id="ARBA00048717"/>
    </source>
</evidence>
<gene>
    <name evidence="26" type="primary">grk7a</name>
</gene>
<evidence type="ECO:0000256" key="20">
    <source>
        <dbReference type="RuleBase" id="RU000308"/>
    </source>
</evidence>
<evidence type="ECO:0000256" key="2">
    <source>
        <dbReference type="ARBA" id="ARBA00009793"/>
    </source>
</evidence>
<evidence type="ECO:0000256" key="12">
    <source>
        <dbReference type="ARBA" id="ARBA00023288"/>
    </source>
</evidence>
<evidence type="ECO:0000256" key="19">
    <source>
        <dbReference type="PROSITE-ProRule" id="PRU10141"/>
    </source>
</evidence>
<dbReference type="SMART" id="SM00133">
    <property type="entry name" value="S_TK_X"/>
    <property type="match status" value="1"/>
</dbReference>
<dbReference type="GeneID" id="115812021"/>
<comment type="catalytic activity">
    <reaction evidence="16">
        <text>L-threonyl-[rhodopsin] + ATP = O-phospho-L-threonyl-[rhodopsin] + ADP + H(+)</text>
        <dbReference type="Rhea" id="RHEA:56552"/>
        <dbReference type="Rhea" id="RHEA-COMP:14596"/>
        <dbReference type="Rhea" id="RHEA-COMP:14597"/>
        <dbReference type="ChEBI" id="CHEBI:15378"/>
        <dbReference type="ChEBI" id="CHEBI:30013"/>
        <dbReference type="ChEBI" id="CHEBI:30616"/>
        <dbReference type="ChEBI" id="CHEBI:61977"/>
        <dbReference type="ChEBI" id="CHEBI:456216"/>
        <dbReference type="EC" id="2.7.11.14"/>
    </reaction>
</comment>
<dbReference type="GO" id="GO:0007165">
    <property type="term" value="P:signal transduction"/>
    <property type="evidence" value="ECO:0007669"/>
    <property type="project" value="InterPro"/>
</dbReference>
<dbReference type="OrthoDB" id="354826at2759"/>
<protein>
    <recommendedName>
        <fullName evidence="20">G protein-coupled receptor kinase</fullName>
        <ecNumber evidence="20">2.7.11.-</ecNumber>
    </recommendedName>
</protein>
<dbReference type="InterPro" id="IPR036305">
    <property type="entry name" value="RGS_sf"/>
</dbReference>
<reference evidence="26" key="1">
    <citation type="submission" date="2025-08" db="UniProtKB">
        <authorList>
            <consortium name="RefSeq"/>
        </authorList>
    </citation>
    <scope>IDENTIFICATION</scope>
</reference>
<evidence type="ECO:0000256" key="1">
    <source>
        <dbReference type="ARBA" id="ARBA00004635"/>
    </source>
</evidence>
<keyword evidence="4 20" id="KW-0723">Serine/threonine-protein kinase</keyword>
<feature type="domain" description="RGS" evidence="23">
    <location>
        <begin position="59"/>
        <end position="172"/>
    </location>
</feature>
<feature type="active site" description="Proton acceptor" evidence="18">
    <location>
        <position position="312"/>
    </location>
</feature>
<accession>A0A6J2VBY7</accession>
<dbReference type="PROSITE" id="PS51285">
    <property type="entry name" value="AGC_KINASE_CTER"/>
    <property type="match status" value="1"/>
</dbReference>
<dbReference type="PROSITE" id="PS00107">
    <property type="entry name" value="PROTEIN_KINASE_ATP"/>
    <property type="match status" value="1"/>
</dbReference>
<keyword evidence="3" id="KW-0488">Methylation</keyword>
<evidence type="ECO:0000256" key="14">
    <source>
        <dbReference type="ARBA" id="ARBA00023305"/>
    </source>
</evidence>
<dbReference type="InterPro" id="IPR000961">
    <property type="entry name" value="AGC-kinase_C"/>
</dbReference>
<dbReference type="PANTHER" id="PTHR24355:SF12">
    <property type="entry name" value="RHODOPSIN KINASE GRK7"/>
    <property type="match status" value="1"/>
</dbReference>